<feature type="non-terminal residue" evidence="2">
    <location>
        <position position="244"/>
    </location>
</feature>
<dbReference type="RefSeq" id="XP_002775195.1">
    <property type="nucleotide sequence ID" value="XM_002775149.1"/>
</dbReference>
<sequence>MINCHHEKDCLLTDPSQVNKVMVEDPHRVVIHCDHVKSQMADVADEINATKVYESKTYEGRMASLEWRSSQRPHKAFKAAVKRAKRLEYSLKRRGGQELVDAYSDQFKQWLDNGFIRPVDNEEVKHFLFHHPVIRVGHPTTPVRPVINGQSLDPYLRETECDMLRIVDIVTQWRQSDKWVTMDLSKAFLRIQMRKEDQPYLGIYWDGTSYVFNVLPFGLAMSPSWLTANVKEVLRRASEDPHFV</sequence>
<dbReference type="Pfam" id="PF00078">
    <property type="entry name" value="RVT_1"/>
    <property type="match status" value="1"/>
</dbReference>
<evidence type="ECO:0000259" key="1">
    <source>
        <dbReference type="Pfam" id="PF00078"/>
    </source>
</evidence>
<evidence type="ECO:0000313" key="2">
    <source>
        <dbReference type="EMBL" id="EER07011.1"/>
    </source>
</evidence>
<protein>
    <recommendedName>
        <fullName evidence="1">Reverse transcriptase domain-containing protein</fullName>
    </recommendedName>
</protein>
<keyword evidence="3" id="KW-1185">Reference proteome</keyword>
<dbReference type="InParanoid" id="C5L8D2"/>
<reference evidence="2 3" key="1">
    <citation type="submission" date="2008-07" db="EMBL/GenBank/DDBJ databases">
        <authorList>
            <person name="El-Sayed N."/>
            <person name="Caler E."/>
            <person name="Inman J."/>
            <person name="Amedeo P."/>
            <person name="Hass B."/>
            <person name="Wortman J."/>
        </authorList>
    </citation>
    <scope>NUCLEOTIDE SEQUENCE [LARGE SCALE GENOMIC DNA]</scope>
    <source>
        <strain evidence="3">ATCC 50983 / TXsc</strain>
    </source>
</reference>
<evidence type="ECO:0000313" key="3">
    <source>
        <dbReference type="Proteomes" id="UP000007800"/>
    </source>
</evidence>
<dbReference type="InterPro" id="IPR052055">
    <property type="entry name" value="Hepadnavirus_pol/RT"/>
</dbReference>
<feature type="domain" description="Reverse transcriptase" evidence="1">
    <location>
        <begin position="167"/>
        <end position="239"/>
    </location>
</feature>
<dbReference type="Gene3D" id="3.10.10.10">
    <property type="entry name" value="HIV Type 1 Reverse Transcriptase, subunit A, domain 1"/>
    <property type="match status" value="1"/>
</dbReference>
<name>C5L8D2_PERM5</name>
<dbReference type="EMBL" id="GG680120">
    <property type="protein sequence ID" value="EER07011.1"/>
    <property type="molecule type" value="Genomic_DNA"/>
</dbReference>
<dbReference type="AlphaFoldDB" id="C5L8D2"/>
<dbReference type="SUPFAM" id="SSF56672">
    <property type="entry name" value="DNA/RNA polymerases"/>
    <property type="match status" value="1"/>
</dbReference>
<dbReference type="InterPro" id="IPR043502">
    <property type="entry name" value="DNA/RNA_pol_sf"/>
</dbReference>
<dbReference type="Gene3D" id="3.30.70.270">
    <property type="match status" value="1"/>
</dbReference>
<dbReference type="PANTHER" id="PTHR33050:SF7">
    <property type="entry name" value="RIBONUCLEASE H"/>
    <property type="match status" value="1"/>
</dbReference>
<dbReference type="PANTHER" id="PTHR33050">
    <property type="entry name" value="REVERSE TRANSCRIPTASE DOMAIN-CONTAINING PROTEIN"/>
    <property type="match status" value="1"/>
</dbReference>
<dbReference type="InterPro" id="IPR043128">
    <property type="entry name" value="Rev_trsase/Diguanyl_cyclase"/>
</dbReference>
<organism evidence="3">
    <name type="scientific">Perkinsus marinus (strain ATCC 50983 / TXsc)</name>
    <dbReference type="NCBI Taxonomy" id="423536"/>
    <lineage>
        <taxon>Eukaryota</taxon>
        <taxon>Sar</taxon>
        <taxon>Alveolata</taxon>
        <taxon>Perkinsozoa</taxon>
        <taxon>Perkinsea</taxon>
        <taxon>Perkinsida</taxon>
        <taxon>Perkinsidae</taxon>
        <taxon>Perkinsus</taxon>
    </lineage>
</organism>
<dbReference type="OrthoDB" id="416987at2759"/>
<proteinExistence type="predicted"/>
<gene>
    <name evidence="2" type="ORF">Pmar_PMAR008263</name>
</gene>
<accession>C5L8D2</accession>
<dbReference type="InterPro" id="IPR000477">
    <property type="entry name" value="RT_dom"/>
</dbReference>
<dbReference type="Proteomes" id="UP000007800">
    <property type="component" value="Unassembled WGS sequence"/>
</dbReference>
<dbReference type="GeneID" id="9059311"/>